<dbReference type="PANTHER" id="PTHR32182">
    <property type="entry name" value="DNA REPLICATION AND REPAIR PROTEIN RECF"/>
    <property type="match status" value="1"/>
</dbReference>
<dbReference type="Proteomes" id="UP000460298">
    <property type="component" value="Unassembled WGS sequence"/>
</dbReference>
<dbReference type="GO" id="GO:0006302">
    <property type="term" value="P:double-strand break repair"/>
    <property type="evidence" value="ECO:0007669"/>
    <property type="project" value="InterPro"/>
</dbReference>
<dbReference type="InterPro" id="IPR027417">
    <property type="entry name" value="P-loop_NTPase"/>
</dbReference>
<dbReference type="GO" id="GO:0016887">
    <property type="term" value="F:ATP hydrolysis activity"/>
    <property type="evidence" value="ECO:0007669"/>
    <property type="project" value="InterPro"/>
</dbReference>
<gene>
    <name evidence="2" type="ORF">F9K24_21455</name>
</gene>
<dbReference type="SUPFAM" id="SSF52540">
    <property type="entry name" value="P-loop containing nucleoside triphosphate hydrolases"/>
    <property type="match status" value="1"/>
</dbReference>
<dbReference type="EMBL" id="WBUI01000042">
    <property type="protein sequence ID" value="KAB2928910.1"/>
    <property type="molecule type" value="Genomic_DNA"/>
</dbReference>
<accession>A0A833LZ65</accession>
<dbReference type="Pfam" id="PF13476">
    <property type="entry name" value="AAA_23"/>
    <property type="match status" value="1"/>
</dbReference>
<evidence type="ECO:0000259" key="1">
    <source>
        <dbReference type="Pfam" id="PF13476"/>
    </source>
</evidence>
<evidence type="ECO:0000313" key="3">
    <source>
        <dbReference type="Proteomes" id="UP000460298"/>
    </source>
</evidence>
<protein>
    <submittedName>
        <fullName evidence="2">AAA family ATPase</fullName>
    </submittedName>
</protein>
<feature type="domain" description="Rad50/SbcC-type AAA" evidence="1">
    <location>
        <begin position="19"/>
        <end position="230"/>
    </location>
</feature>
<dbReference type="GO" id="GO:0000731">
    <property type="term" value="P:DNA synthesis involved in DNA repair"/>
    <property type="evidence" value="ECO:0007669"/>
    <property type="project" value="TreeGrafter"/>
</dbReference>
<dbReference type="PANTHER" id="PTHR32182:SF0">
    <property type="entry name" value="DNA REPLICATION AND REPAIR PROTEIN RECF"/>
    <property type="match status" value="1"/>
</dbReference>
<reference evidence="2 3" key="1">
    <citation type="submission" date="2019-10" db="EMBL/GenBank/DDBJ databases">
        <title>Extracellular Electron Transfer in a Candidatus Methanoperedens spp. Enrichment Culture.</title>
        <authorList>
            <person name="Berger S."/>
            <person name="Rangel Shaw D."/>
            <person name="Berben T."/>
            <person name="In 'T Zandt M."/>
            <person name="Frank J."/>
            <person name="Reimann J."/>
            <person name="Jetten M.S.M."/>
            <person name="Welte C.U."/>
        </authorList>
    </citation>
    <scope>NUCLEOTIDE SEQUENCE [LARGE SCALE GENOMIC DNA]</scope>
    <source>
        <strain evidence="2">SB12</strain>
    </source>
</reference>
<proteinExistence type="predicted"/>
<evidence type="ECO:0000313" key="2">
    <source>
        <dbReference type="EMBL" id="KAB2928910.1"/>
    </source>
</evidence>
<dbReference type="Gene3D" id="3.40.50.300">
    <property type="entry name" value="P-loop containing nucleotide triphosphate hydrolases"/>
    <property type="match status" value="2"/>
</dbReference>
<organism evidence="2 3">
    <name type="scientific">Leptonema illini</name>
    <dbReference type="NCBI Taxonomy" id="183"/>
    <lineage>
        <taxon>Bacteria</taxon>
        <taxon>Pseudomonadati</taxon>
        <taxon>Spirochaetota</taxon>
        <taxon>Spirochaetia</taxon>
        <taxon>Leptospirales</taxon>
        <taxon>Leptospiraceae</taxon>
        <taxon>Leptonema</taxon>
    </lineage>
</organism>
<sequence>MKTISLETLTIEYLRGSVVPFTLSFERGRKLTLIYGENGTGKTTICDAFEFLGKGTIGSLDNRGLGRTIPYWHSLGKKATDVRVALKVGDVTHAAKFQKGTVVVEPLELRPRVEVLRRNQILGLVEARPADRYSAIRRFIDVSQIEASEESLKTLIRDLERNQSTSIAIIQENKAAIEKFWESVGNPGNDPIEWAEVESKKDLSHLKVQAVALRKLAAEYRRVSDALQRLKTASAALTVEKSKASTLSVALDLALESEVRGTQELLRILETAKAYLHTHQTIDKCPLCESEEKVHGLMERVDERLDQFAGLQRAKRAKQESDQSVLLAEKKRNDLQQDLELITGAFEAAKEAFSWSIEIKLPSNTCPNEEDSLEAWLRANADLPDSWEKVGQDGDEKRRFVDLLRESLHTYRSNLDGQTNVDALLPRLKRALEIMVAERRGFVDSVLETIASEVARLYEIVHPGEGLNQITLELDDQRRASLEIVADFSLKQKAPPQAYYSQSHLDTLGLCIFLALAAKDNPDQTILVLDDVLASIDEPHVERLIEMLYIEAMKFRHCIITTHYRPWKQKLRWGWLQNGQCQFVELAKWSIESGLGQIRSLPDVERLRQLLDETPPDPQLVCAKAGVILEATLDFLTTLYECRVHRRADGLYTLGDLLPAIDKKLKQALRVEVLKEKDKEGKPVYENTSLAPFLDELTRISQARNVFGAHFSMISFDLLEGDAIQFGLTVLSLAEVLTDPNVGWPRQSKSGSYWCTQGETRRLHPLRQPQ</sequence>
<name>A0A833LZ65_9LEPT</name>
<dbReference type="InterPro" id="IPR038729">
    <property type="entry name" value="Rad50/SbcC_AAA"/>
</dbReference>
<dbReference type="AlphaFoldDB" id="A0A833LZ65"/>
<comment type="caution">
    <text evidence="2">The sequence shown here is derived from an EMBL/GenBank/DDBJ whole genome shotgun (WGS) entry which is preliminary data.</text>
</comment>